<dbReference type="InterPro" id="IPR050228">
    <property type="entry name" value="Carboxylesterase_BioH"/>
</dbReference>
<comment type="caution">
    <text evidence="3">The sequence shown here is derived from an EMBL/GenBank/DDBJ whole genome shotgun (WGS) entry which is preliminary data.</text>
</comment>
<evidence type="ECO:0000256" key="1">
    <source>
        <dbReference type="SAM" id="MobiDB-lite"/>
    </source>
</evidence>
<dbReference type="EMBL" id="JAERRF010000021">
    <property type="protein sequence ID" value="MBL1100644.1"/>
    <property type="molecule type" value="Genomic_DNA"/>
</dbReference>
<evidence type="ECO:0000313" key="3">
    <source>
        <dbReference type="EMBL" id="MBL1100644.1"/>
    </source>
</evidence>
<dbReference type="PANTHER" id="PTHR43194:SF2">
    <property type="entry name" value="PEROXISOMAL MEMBRANE PROTEIN LPX1"/>
    <property type="match status" value="1"/>
</dbReference>
<proteinExistence type="predicted"/>
<dbReference type="Proteomes" id="UP000634229">
    <property type="component" value="Unassembled WGS sequence"/>
</dbReference>
<feature type="domain" description="Serine aminopeptidase S33" evidence="2">
    <location>
        <begin position="81"/>
        <end position="191"/>
    </location>
</feature>
<feature type="compositionally biased region" description="Pro residues" evidence="1">
    <location>
        <begin position="1"/>
        <end position="14"/>
    </location>
</feature>
<dbReference type="PANTHER" id="PTHR43194">
    <property type="entry name" value="HYDROLASE ALPHA/BETA FOLD FAMILY"/>
    <property type="match status" value="1"/>
</dbReference>
<dbReference type="Gene3D" id="3.40.50.1820">
    <property type="entry name" value="alpha/beta hydrolase"/>
    <property type="match status" value="1"/>
</dbReference>
<accession>A0ABS1NKU0</accession>
<dbReference type="InterPro" id="IPR022742">
    <property type="entry name" value="Hydrolase_4"/>
</dbReference>
<dbReference type="InterPro" id="IPR029058">
    <property type="entry name" value="AB_hydrolase_fold"/>
</dbReference>
<protein>
    <submittedName>
        <fullName evidence="3">Alpha/beta fold hydrolase</fullName>
    </submittedName>
</protein>
<sequence>MSPARYPRPGPPEPPEPRRNQRNRSCVLLSVETQGADAQEQDRRQIPGQEDHAAPRRFFVEGDGERLGCAAFEPTAPAVGATAVVLHGAGTSDKERMLGLMRALAAHGRRAVACDFSGHGESSGELGELSLKRRCAQARALIDQGVPASDELVLIGFSMSGQTVADLLAHYGPRVTTIGLCAPALYARDAWPVPFRAGSGFTETIRTPGSWRSSAALDTFRAYGARAVLAVPARDEIIPPEVTEAVAGALAERSDLTRLVLPDAEHWLGAWFRDHAEDRGRFVRALVGG</sequence>
<evidence type="ECO:0000313" key="4">
    <source>
        <dbReference type="Proteomes" id="UP000634229"/>
    </source>
</evidence>
<dbReference type="GO" id="GO:0016787">
    <property type="term" value="F:hydrolase activity"/>
    <property type="evidence" value="ECO:0007669"/>
    <property type="project" value="UniProtKB-KW"/>
</dbReference>
<evidence type="ECO:0000259" key="2">
    <source>
        <dbReference type="Pfam" id="PF12146"/>
    </source>
</evidence>
<dbReference type="SUPFAM" id="SSF53474">
    <property type="entry name" value="alpha/beta-Hydrolases"/>
    <property type="match status" value="1"/>
</dbReference>
<keyword evidence="4" id="KW-1185">Reference proteome</keyword>
<feature type="region of interest" description="Disordered" evidence="1">
    <location>
        <begin position="1"/>
        <end position="54"/>
    </location>
</feature>
<reference evidence="3 4" key="1">
    <citation type="submission" date="2021-01" db="EMBL/GenBank/DDBJ databases">
        <title>WGS of actinomycetes isolated from Thailand.</title>
        <authorList>
            <person name="Thawai C."/>
        </authorList>
    </citation>
    <scope>NUCLEOTIDE SEQUENCE [LARGE SCALE GENOMIC DNA]</scope>
    <source>
        <strain evidence="3 4">CA1R205</strain>
    </source>
</reference>
<gene>
    <name evidence="3" type="ORF">JK363_29090</name>
</gene>
<name>A0ABS1NKU0_9ACTN</name>
<organism evidence="3 4">
    <name type="scientific">Streptomyces coffeae</name>
    <dbReference type="NCBI Taxonomy" id="621382"/>
    <lineage>
        <taxon>Bacteria</taxon>
        <taxon>Bacillati</taxon>
        <taxon>Actinomycetota</taxon>
        <taxon>Actinomycetes</taxon>
        <taxon>Kitasatosporales</taxon>
        <taxon>Streptomycetaceae</taxon>
        <taxon>Streptomyces</taxon>
    </lineage>
</organism>
<keyword evidence="3" id="KW-0378">Hydrolase</keyword>
<feature type="compositionally biased region" description="Basic and acidic residues" evidence="1">
    <location>
        <begin position="40"/>
        <end position="54"/>
    </location>
</feature>
<dbReference type="Pfam" id="PF12146">
    <property type="entry name" value="Hydrolase_4"/>
    <property type="match status" value="1"/>
</dbReference>